<keyword evidence="5" id="KW-0067">ATP-binding</keyword>
<dbReference type="Gene3D" id="3.30.200.20">
    <property type="entry name" value="Phosphorylase Kinase, domain 1"/>
    <property type="match status" value="2"/>
</dbReference>
<keyword evidence="3" id="KW-0547">Nucleotide-binding</keyword>
<dbReference type="PANTHER" id="PTHR45992">
    <property type="entry name" value="EUKARYOTIC ELONGATION FACTOR 2 KINASE-RELATED"/>
    <property type="match status" value="1"/>
</dbReference>
<dbReference type="InterPro" id="IPR004166">
    <property type="entry name" value="a-kinase_dom"/>
</dbReference>
<evidence type="ECO:0000256" key="6">
    <source>
        <dbReference type="SAM" id="MobiDB-lite"/>
    </source>
</evidence>
<dbReference type="SUPFAM" id="SSF56112">
    <property type="entry name" value="Protein kinase-like (PK-like)"/>
    <property type="match status" value="1"/>
</dbReference>
<name>A0ABN7T3D3_OIKDI</name>
<dbReference type="PANTHER" id="PTHR45992:SF2">
    <property type="entry name" value="EUKARYOTIC ELONGATION FACTOR 2 KINASE"/>
    <property type="match status" value="1"/>
</dbReference>
<accession>A0ABN7T3D3</accession>
<evidence type="ECO:0000259" key="7">
    <source>
        <dbReference type="PROSITE" id="PS51158"/>
    </source>
</evidence>
<gene>
    <name evidence="8" type="ORF">OKIOD_LOCUS13381</name>
</gene>
<evidence type="ECO:0000256" key="2">
    <source>
        <dbReference type="ARBA" id="ARBA00022679"/>
    </source>
</evidence>
<organism evidence="8 9">
    <name type="scientific">Oikopleura dioica</name>
    <name type="common">Tunicate</name>
    <dbReference type="NCBI Taxonomy" id="34765"/>
    <lineage>
        <taxon>Eukaryota</taxon>
        <taxon>Metazoa</taxon>
        <taxon>Chordata</taxon>
        <taxon>Tunicata</taxon>
        <taxon>Appendicularia</taxon>
        <taxon>Copelata</taxon>
        <taxon>Oikopleuridae</taxon>
        <taxon>Oikopleura</taxon>
    </lineage>
</organism>
<evidence type="ECO:0000256" key="1">
    <source>
        <dbReference type="ARBA" id="ARBA00022527"/>
    </source>
</evidence>
<reference evidence="8 9" key="1">
    <citation type="submission" date="2021-04" db="EMBL/GenBank/DDBJ databases">
        <authorList>
            <person name="Bliznina A."/>
        </authorList>
    </citation>
    <scope>NUCLEOTIDE SEQUENCE [LARGE SCALE GENOMIC DNA]</scope>
</reference>
<dbReference type="SMART" id="SM00811">
    <property type="entry name" value="Alpha_kinase"/>
    <property type="match status" value="1"/>
</dbReference>
<dbReference type="Gene3D" id="3.20.200.10">
    <property type="entry name" value="MHCK/EF2 kinase"/>
    <property type="match status" value="1"/>
</dbReference>
<dbReference type="EMBL" id="OU015567">
    <property type="protein sequence ID" value="CAG5110189.1"/>
    <property type="molecule type" value="Genomic_DNA"/>
</dbReference>
<keyword evidence="1" id="KW-0723">Serine/threonine-protein kinase</keyword>
<proteinExistence type="predicted"/>
<dbReference type="InterPro" id="IPR051852">
    <property type="entry name" value="Alpha-type_PK"/>
</dbReference>
<evidence type="ECO:0000256" key="4">
    <source>
        <dbReference type="ARBA" id="ARBA00022777"/>
    </source>
</evidence>
<dbReference type="SUPFAM" id="SSF81901">
    <property type="entry name" value="HCP-like"/>
    <property type="match status" value="1"/>
</dbReference>
<dbReference type="InterPro" id="IPR011990">
    <property type="entry name" value="TPR-like_helical_dom_sf"/>
</dbReference>
<dbReference type="Pfam" id="PF02816">
    <property type="entry name" value="Alpha_kinase"/>
    <property type="match status" value="1"/>
</dbReference>
<evidence type="ECO:0000313" key="9">
    <source>
        <dbReference type="Proteomes" id="UP001158576"/>
    </source>
</evidence>
<dbReference type="InterPro" id="IPR011009">
    <property type="entry name" value="Kinase-like_dom_sf"/>
</dbReference>
<keyword evidence="4" id="KW-0418">Kinase</keyword>
<dbReference type="Gene3D" id="1.25.40.10">
    <property type="entry name" value="Tetratricopeptide repeat domain"/>
    <property type="match status" value="1"/>
</dbReference>
<feature type="domain" description="Alpha-type protein kinase" evidence="7">
    <location>
        <begin position="39"/>
        <end position="258"/>
    </location>
</feature>
<sequence>MGRRDSWKAVGFSAASKSQENDPFKGIEKLKNENAVKHTYDTSSQKWRKTRIQIKMESEQFAEGCMRRAFKAKFLEGRDSDWSHATNVVLKEYLDFAPTENYYQDAQCQSLAKYYSEEYNKLKPHKKIDFLPWAQILLTYLIFEFQEREFSPCFHCESFIEGDYQKHNSNAGYVNAGSEEGKARTTPHAFSHFTFVKSQYKHIVVDIQGVQDIFTDPCIHTIDGEGYGESNLGLRGISLFFLSHRCNKECKRLKLKEIELHPAEITEEMTMAIQDTIFEMTQKMTVRRRTTGTLPPLEEDTWVPAETSAITEKHEPTSSRVSRIEKLPVSTKEHESHPIASVHYGIADLYCSGWYMDLVTEAAIFHLNLAAREYKNLKAMTILGTKLLGQDTDELEDLEIPKDTAAGWELIQEAALFGDKNCIWKMAQRYHHMERDPRKALQWYTVLYDSGTNTPFIRYHMIISNIADIYFKGHGLGMGTNERLELACDFYQRAADDAKRDGRIRQAAKYSELVEEIFEKMG</sequence>
<dbReference type="PROSITE" id="PS51158">
    <property type="entry name" value="ALPHA_KINASE"/>
    <property type="match status" value="1"/>
</dbReference>
<evidence type="ECO:0000256" key="3">
    <source>
        <dbReference type="ARBA" id="ARBA00022741"/>
    </source>
</evidence>
<evidence type="ECO:0000256" key="5">
    <source>
        <dbReference type="ARBA" id="ARBA00022840"/>
    </source>
</evidence>
<dbReference type="Proteomes" id="UP001158576">
    <property type="component" value="Chromosome 2"/>
</dbReference>
<feature type="region of interest" description="Disordered" evidence="6">
    <location>
        <begin position="1"/>
        <end position="24"/>
    </location>
</feature>
<evidence type="ECO:0000313" key="8">
    <source>
        <dbReference type="EMBL" id="CAG5110189.1"/>
    </source>
</evidence>
<protein>
    <submittedName>
        <fullName evidence="8">Oidioi.mRNA.OKI2018_I69.chr2.g4616.t1.cds</fullName>
    </submittedName>
</protein>
<keyword evidence="2" id="KW-0808">Transferase</keyword>
<keyword evidence="9" id="KW-1185">Reference proteome</keyword>